<dbReference type="Proteomes" id="UP000251960">
    <property type="component" value="Chromosome 5"/>
</dbReference>
<reference evidence="2" key="1">
    <citation type="journal article" date="2018" name="Nat. Genet.">
        <title>Extensive intraspecific gene order and gene structural variations between Mo17 and other maize genomes.</title>
        <authorList>
            <person name="Sun S."/>
            <person name="Zhou Y."/>
            <person name="Chen J."/>
            <person name="Shi J."/>
            <person name="Zhao H."/>
            <person name="Zhao H."/>
            <person name="Song W."/>
            <person name="Zhang M."/>
            <person name="Cui Y."/>
            <person name="Dong X."/>
            <person name="Liu H."/>
            <person name="Ma X."/>
            <person name="Jiao Y."/>
            <person name="Wang B."/>
            <person name="Wei X."/>
            <person name="Stein J.C."/>
            <person name="Glaubitz J.C."/>
            <person name="Lu F."/>
            <person name="Yu G."/>
            <person name="Liang C."/>
            <person name="Fengler K."/>
            <person name="Li B."/>
            <person name="Rafalski A."/>
            <person name="Schnable P.S."/>
            <person name="Ware D.H."/>
            <person name="Buckler E.S."/>
            <person name="Lai J."/>
        </authorList>
    </citation>
    <scope>NUCLEOTIDE SEQUENCE [LARGE SCALE GENOMIC DNA]</scope>
    <source>
        <tissue evidence="2">Seedling</tissue>
    </source>
</reference>
<keyword evidence="1" id="KW-1133">Transmembrane helix</keyword>
<feature type="transmembrane region" description="Helical" evidence="1">
    <location>
        <begin position="6"/>
        <end position="25"/>
    </location>
</feature>
<dbReference type="AlphaFoldDB" id="A0A3L6ES02"/>
<dbReference type="EMBL" id="NCVQ01000006">
    <property type="protein sequence ID" value="PWZ23323.1"/>
    <property type="molecule type" value="Genomic_DNA"/>
</dbReference>
<keyword evidence="1" id="KW-0812">Transmembrane</keyword>
<comment type="caution">
    <text evidence="2">The sequence shown here is derived from an EMBL/GenBank/DDBJ whole genome shotgun (WGS) entry which is preliminary data.</text>
</comment>
<protein>
    <submittedName>
        <fullName evidence="2">Uncharacterized protein</fullName>
    </submittedName>
</protein>
<sequence length="43" mass="5041">MSFNYIYNLVARCCIILVFQLSLMLRKPIKKIRIVHVFKSLGA</sequence>
<proteinExistence type="predicted"/>
<evidence type="ECO:0000256" key="1">
    <source>
        <dbReference type="SAM" id="Phobius"/>
    </source>
</evidence>
<evidence type="ECO:0000313" key="2">
    <source>
        <dbReference type="EMBL" id="PWZ23323.1"/>
    </source>
</evidence>
<accession>A0A3L6ES02</accession>
<keyword evidence="1" id="KW-0472">Membrane</keyword>
<name>A0A3L6ES02_MAIZE</name>
<organism evidence="2">
    <name type="scientific">Zea mays</name>
    <name type="common">Maize</name>
    <dbReference type="NCBI Taxonomy" id="4577"/>
    <lineage>
        <taxon>Eukaryota</taxon>
        <taxon>Viridiplantae</taxon>
        <taxon>Streptophyta</taxon>
        <taxon>Embryophyta</taxon>
        <taxon>Tracheophyta</taxon>
        <taxon>Spermatophyta</taxon>
        <taxon>Magnoliopsida</taxon>
        <taxon>Liliopsida</taxon>
        <taxon>Poales</taxon>
        <taxon>Poaceae</taxon>
        <taxon>PACMAD clade</taxon>
        <taxon>Panicoideae</taxon>
        <taxon>Andropogonodae</taxon>
        <taxon>Andropogoneae</taxon>
        <taxon>Tripsacinae</taxon>
        <taxon>Zea</taxon>
    </lineage>
</organism>
<gene>
    <name evidence="2" type="ORF">Zm00014a_039999</name>
</gene>